<keyword evidence="1" id="KW-0732">Signal</keyword>
<accession>A0A6B0U823</accession>
<feature type="chain" id="PRO_5025358579" evidence="1">
    <location>
        <begin position="18"/>
        <end position="98"/>
    </location>
</feature>
<feature type="signal peptide" evidence="1">
    <location>
        <begin position="1"/>
        <end position="17"/>
    </location>
</feature>
<protein>
    <submittedName>
        <fullName evidence="2">Putative secreted protein</fullName>
    </submittedName>
</protein>
<evidence type="ECO:0000313" key="2">
    <source>
        <dbReference type="EMBL" id="MXU87768.1"/>
    </source>
</evidence>
<evidence type="ECO:0000256" key="1">
    <source>
        <dbReference type="SAM" id="SignalP"/>
    </source>
</evidence>
<name>A0A6B0U823_IXORI</name>
<dbReference type="EMBL" id="GIFC01005685">
    <property type="protein sequence ID" value="MXU87768.1"/>
    <property type="molecule type" value="Transcribed_RNA"/>
</dbReference>
<organism evidence="2">
    <name type="scientific">Ixodes ricinus</name>
    <name type="common">Common tick</name>
    <name type="synonym">Acarus ricinus</name>
    <dbReference type="NCBI Taxonomy" id="34613"/>
    <lineage>
        <taxon>Eukaryota</taxon>
        <taxon>Metazoa</taxon>
        <taxon>Ecdysozoa</taxon>
        <taxon>Arthropoda</taxon>
        <taxon>Chelicerata</taxon>
        <taxon>Arachnida</taxon>
        <taxon>Acari</taxon>
        <taxon>Parasitiformes</taxon>
        <taxon>Ixodida</taxon>
        <taxon>Ixodoidea</taxon>
        <taxon>Ixodidae</taxon>
        <taxon>Ixodinae</taxon>
        <taxon>Ixodes</taxon>
    </lineage>
</organism>
<proteinExistence type="predicted"/>
<reference evidence="2" key="1">
    <citation type="submission" date="2019-12" db="EMBL/GenBank/DDBJ databases">
        <title>An insight into the sialome of adult female Ixodes ricinus ticks feeding for 6 days.</title>
        <authorList>
            <person name="Perner J."/>
            <person name="Ribeiro J.M.C."/>
        </authorList>
    </citation>
    <scope>NUCLEOTIDE SEQUENCE</scope>
    <source>
        <strain evidence="2">Semi-engorged</strain>
        <tissue evidence="2">Salivary glands</tissue>
    </source>
</reference>
<sequence>MLLKSSKTMGLLGLLHSLCTFRAPCSLCELPTFLLVNIPQIHSVCLVASSRHPKTQARAVSFHICSFCEPCSGKQISLEPLLFLQFQTTTLFVLTIQY</sequence>
<dbReference type="AlphaFoldDB" id="A0A6B0U823"/>